<gene>
    <name evidence="2" type="ORF">BFJ65_g14796</name>
</gene>
<comment type="caution">
    <text evidence="2">The sequence shown here is derived from an EMBL/GenBank/DDBJ whole genome shotgun (WGS) entry which is preliminary data.</text>
</comment>
<evidence type="ECO:0000313" key="3">
    <source>
        <dbReference type="Proteomes" id="UP000270866"/>
    </source>
</evidence>
<keyword evidence="1" id="KW-1133">Transmembrane helix</keyword>
<accession>A0A3L6N2J0</accession>
<protein>
    <submittedName>
        <fullName evidence="2">Uncharacterized protein</fullName>
    </submittedName>
</protein>
<proteinExistence type="predicted"/>
<dbReference type="EMBL" id="MRCU01000010">
    <property type="protein sequence ID" value="RKK10800.1"/>
    <property type="molecule type" value="Genomic_DNA"/>
</dbReference>
<dbReference type="Proteomes" id="UP000270866">
    <property type="component" value="Unassembled WGS sequence"/>
</dbReference>
<sequence length="38" mass="4206">MMLLNGSIYTFVAGLLWLIFDGAMLNGFAWVSPDTKVI</sequence>
<organism evidence="2 3">
    <name type="scientific">Fusarium oxysporum f. sp. cepae</name>
    <dbReference type="NCBI Taxonomy" id="396571"/>
    <lineage>
        <taxon>Eukaryota</taxon>
        <taxon>Fungi</taxon>
        <taxon>Dikarya</taxon>
        <taxon>Ascomycota</taxon>
        <taxon>Pezizomycotina</taxon>
        <taxon>Sordariomycetes</taxon>
        <taxon>Hypocreomycetidae</taxon>
        <taxon>Hypocreales</taxon>
        <taxon>Nectriaceae</taxon>
        <taxon>Fusarium</taxon>
        <taxon>Fusarium oxysporum species complex</taxon>
    </lineage>
</organism>
<dbReference type="AlphaFoldDB" id="A0A3L6N2J0"/>
<reference evidence="2 3" key="1">
    <citation type="journal article" date="2018" name="Sci. Rep.">
        <title>Characterisation of pathogen-specific regions and novel effector candidates in Fusarium oxysporum f. sp. cepae.</title>
        <authorList>
            <person name="Armitage A.D."/>
            <person name="Taylor A."/>
            <person name="Sobczyk M.K."/>
            <person name="Baxter L."/>
            <person name="Greenfield B.P."/>
            <person name="Bates H.J."/>
            <person name="Wilson F."/>
            <person name="Jackson A.C."/>
            <person name="Ott S."/>
            <person name="Harrison R.J."/>
            <person name="Clarkson J.P."/>
        </authorList>
    </citation>
    <scope>NUCLEOTIDE SEQUENCE [LARGE SCALE GENOMIC DNA]</scope>
    <source>
        <strain evidence="2 3">FoC_Fus2</strain>
    </source>
</reference>
<evidence type="ECO:0000256" key="1">
    <source>
        <dbReference type="SAM" id="Phobius"/>
    </source>
</evidence>
<name>A0A3L6N2J0_FUSOX</name>
<evidence type="ECO:0000313" key="2">
    <source>
        <dbReference type="EMBL" id="RKK10800.1"/>
    </source>
</evidence>
<feature type="transmembrane region" description="Helical" evidence="1">
    <location>
        <begin position="6"/>
        <end position="31"/>
    </location>
</feature>
<keyword evidence="1" id="KW-0812">Transmembrane</keyword>
<keyword evidence="1" id="KW-0472">Membrane</keyword>